<keyword evidence="7 10" id="KW-0472">Membrane</keyword>
<feature type="transmembrane region" description="Helical" evidence="10">
    <location>
        <begin position="96"/>
        <end position="115"/>
    </location>
</feature>
<keyword evidence="4 10" id="KW-0812">Transmembrane</keyword>
<keyword evidence="5 10" id="KW-1133">Transmembrane helix</keyword>
<evidence type="ECO:0000256" key="10">
    <source>
        <dbReference type="SAM" id="Phobius"/>
    </source>
</evidence>
<keyword evidence="8" id="KW-0594">Phospholipid biosynthesis</keyword>
<comment type="similarity">
    <text evidence="2">Belongs to the CDP-alcohol phosphatidyltransferase class-I family.</text>
</comment>
<reference evidence="11" key="2">
    <citation type="submission" date="2010-03" db="EMBL/GenBank/DDBJ databases">
        <authorList>
            <person name="Pajon A."/>
        </authorList>
    </citation>
    <scope>NUCLEOTIDE SEQUENCE</scope>
    <source>
        <strain evidence="11">Type strain: 18P13</strain>
    </source>
</reference>
<dbReference type="GeneID" id="83155061"/>
<keyword evidence="12" id="KW-1185">Reference proteome</keyword>
<evidence type="ECO:0000256" key="2">
    <source>
        <dbReference type="ARBA" id="ARBA00010441"/>
    </source>
</evidence>
<accession>D4LA29</accession>
<dbReference type="Pfam" id="PF01066">
    <property type="entry name" value="CDP-OH_P_transf"/>
    <property type="match status" value="1"/>
</dbReference>
<dbReference type="GO" id="GO:0003882">
    <property type="term" value="F:CDP-diacylglycerol-serine O-phosphatidyltransferase activity"/>
    <property type="evidence" value="ECO:0007669"/>
    <property type="project" value="UniProtKB-EC"/>
</dbReference>
<organism evidence="11 12">
    <name type="scientific">Ruminococcus champanellensis (strain DSM 18848 / JCM 17042 / KCTC 15320 / 18P13)</name>
    <dbReference type="NCBI Taxonomy" id="213810"/>
    <lineage>
        <taxon>Bacteria</taxon>
        <taxon>Bacillati</taxon>
        <taxon>Bacillota</taxon>
        <taxon>Clostridia</taxon>
        <taxon>Eubacteriales</taxon>
        <taxon>Oscillospiraceae</taxon>
        <taxon>Ruminococcus</taxon>
    </lineage>
</organism>
<protein>
    <submittedName>
        <fullName evidence="11">Phosphatidylserine synthase</fullName>
        <ecNumber evidence="11">2.7.8.8</ecNumber>
    </submittedName>
</protein>
<keyword evidence="6" id="KW-0443">Lipid metabolism</keyword>
<keyword evidence="9" id="KW-1208">Phospholipid metabolism</keyword>
<evidence type="ECO:0000256" key="4">
    <source>
        <dbReference type="ARBA" id="ARBA00022692"/>
    </source>
</evidence>
<dbReference type="GO" id="GO:0008654">
    <property type="term" value="P:phospholipid biosynthetic process"/>
    <property type="evidence" value="ECO:0007669"/>
    <property type="project" value="UniProtKB-KW"/>
</dbReference>
<keyword evidence="11" id="KW-0808">Transferase</keyword>
<dbReference type="PANTHER" id="PTHR14269:SF61">
    <property type="entry name" value="CDP-DIACYLGLYCEROL--SERINE O-PHOSPHATIDYLTRANSFERASE"/>
    <property type="match status" value="1"/>
</dbReference>
<evidence type="ECO:0000256" key="7">
    <source>
        <dbReference type="ARBA" id="ARBA00023136"/>
    </source>
</evidence>
<name>D4LA29_RUMC1</name>
<dbReference type="BioCyc" id="RCHA213810:RUM_RS01060-MONOMER"/>
<proteinExistence type="inferred from homology"/>
<dbReference type="HOGENOM" id="CLU_049944_4_0_9"/>
<dbReference type="RefSeq" id="WP_015557381.1">
    <property type="nucleotide sequence ID" value="NC_021039.1"/>
</dbReference>
<evidence type="ECO:0000256" key="8">
    <source>
        <dbReference type="ARBA" id="ARBA00023209"/>
    </source>
</evidence>
<evidence type="ECO:0000256" key="6">
    <source>
        <dbReference type="ARBA" id="ARBA00023098"/>
    </source>
</evidence>
<dbReference type="InterPro" id="IPR000462">
    <property type="entry name" value="CDP-OH_P_trans"/>
</dbReference>
<reference evidence="11" key="1">
    <citation type="submission" date="2010-03" db="EMBL/GenBank/DDBJ databases">
        <title>The genome sequence of Ruminococcus sp. 18P13.</title>
        <authorList>
            <consortium name="metaHIT consortium -- http://www.metahit.eu/"/>
            <person name="Pajon A."/>
            <person name="Turner K."/>
            <person name="Parkhill J."/>
            <person name="Bernalier A."/>
        </authorList>
    </citation>
    <scope>NUCLEOTIDE SEQUENCE [LARGE SCALE GENOMIC DNA]</scope>
    <source>
        <strain evidence="11">Type strain: 18P13</strain>
    </source>
</reference>
<dbReference type="OrthoDB" id="9777147at2"/>
<evidence type="ECO:0000313" key="12">
    <source>
        <dbReference type="Proteomes" id="UP000007054"/>
    </source>
</evidence>
<dbReference type="Proteomes" id="UP000007054">
    <property type="component" value="Chromosome"/>
</dbReference>
<feature type="transmembrane region" description="Helical" evidence="10">
    <location>
        <begin position="185"/>
        <end position="202"/>
    </location>
</feature>
<dbReference type="KEGG" id="rch:RUM_02260"/>
<sequence>MIGFYNYTVLLTYAGFACGCCGIYYALSGHPGIGIILLLLAGFCDMFDGKVARTRKRTDAEKQFGIQIDSLSDLVCFGLLPAVIGYASGLNRPLDLAILVFFTLAALIRLAYFNVTEDQRQKQTSEVRKVYEGLPVTSVALIFPPLFSFRHDIGALFPQVYGTLLLVVGLAFITRFKIKKPGIRCMFAFIGIGALELAWLLYKSRG</sequence>
<dbReference type="PATRIC" id="fig|213810.4.peg.76"/>
<feature type="transmembrane region" description="Helical" evidence="10">
    <location>
        <begin position="71"/>
        <end position="90"/>
    </location>
</feature>
<dbReference type="GO" id="GO:0016020">
    <property type="term" value="C:membrane"/>
    <property type="evidence" value="ECO:0007669"/>
    <property type="project" value="UniProtKB-SubCell"/>
</dbReference>
<evidence type="ECO:0000256" key="9">
    <source>
        <dbReference type="ARBA" id="ARBA00023264"/>
    </source>
</evidence>
<dbReference type="EMBL" id="FP929052">
    <property type="protein sequence ID" value="CBL16474.1"/>
    <property type="molecule type" value="Genomic_DNA"/>
</dbReference>
<dbReference type="PANTHER" id="PTHR14269">
    <property type="entry name" value="CDP-DIACYLGLYCEROL--GLYCEROL-3-PHOSPHATE 3-PHOSPHATIDYLTRANSFERASE-RELATED"/>
    <property type="match status" value="1"/>
</dbReference>
<comment type="subcellular location">
    <subcellularLocation>
        <location evidence="1">Membrane</location>
        <topology evidence="1">Multi-pass membrane protein</topology>
    </subcellularLocation>
</comment>
<dbReference type="EC" id="2.7.8.8" evidence="11"/>
<dbReference type="InterPro" id="IPR050324">
    <property type="entry name" value="CDP-alcohol_PTase-I"/>
</dbReference>
<keyword evidence="3" id="KW-0444">Lipid biosynthesis</keyword>
<evidence type="ECO:0000313" key="11">
    <source>
        <dbReference type="EMBL" id="CBL16474.1"/>
    </source>
</evidence>
<feature type="transmembrane region" description="Helical" evidence="10">
    <location>
        <begin position="153"/>
        <end position="173"/>
    </location>
</feature>
<gene>
    <name evidence="11" type="ordered locus">RUM_02260</name>
</gene>
<feature type="transmembrane region" description="Helical" evidence="10">
    <location>
        <begin position="7"/>
        <end position="27"/>
    </location>
</feature>
<dbReference type="AlphaFoldDB" id="D4LA29"/>
<evidence type="ECO:0000256" key="3">
    <source>
        <dbReference type="ARBA" id="ARBA00022516"/>
    </source>
</evidence>
<dbReference type="InterPro" id="IPR043130">
    <property type="entry name" value="CDP-OH_PTrfase_TM_dom"/>
</dbReference>
<dbReference type="STRING" id="213810.RUM_02260"/>
<feature type="transmembrane region" description="Helical" evidence="10">
    <location>
        <begin position="127"/>
        <end position="147"/>
    </location>
</feature>
<evidence type="ECO:0000256" key="5">
    <source>
        <dbReference type="ARBA" id="ARBA00022989"/>
    </source>
</evidence>
<evidence type="ECO:0000256" key="1">
    <source>
        <dbReference type="ARBA" id="ARBA00004141"/>
    </source>
</evidence>
<dbReference type="Gene3D" id="1.20.120.1760">
    <property type="match status" value="1"/>
</dbReference>